<dbReference type="InterPro" id="IPR016162">
    <property type="entry name" value="Ald_DH_N"/>
</dbReference>
<keyword evidence="3" id="KW-1185">Reference proteome</keyword>
<gene>
    <name evidence="2" type="ORF">V6N12_047665</name>
</gene>
<dbReference type="Proteomes" id="UP001472677">
    <property type="component" value="Unassembled WGS sequence"/>
</dbReference>
<evidence type="ECO:0000313" key="2">
    <source>
        <dbReference type="EMBL" id="KAK8523134.1"/>
    </source>
</evidence>
<dbReference type="EMBL" id="JBBPBM010000043">
    <property type="protein sequence ID" value="KAK8523134.1"/>
    <property type="molecule type" value="Genomic_DNA"/>
</dbReference>
<evidence type="ECO:0000313" key="3">
    <source>
        <dbReference type="Proteomes" id="UP001472677"/>
    </source>
</evidence>
<protein>
    <submittedName>
        <fullName evidence="2">Uncharacterized protein</fullName>
    </submittedName>
</protein>
<reference evidence="2 3" key="1">
    <citation type="journal article" date="2024" name="G3 (Bethesda)">
        <title>Genome assembly of Hibiscus sabdariffa L. provides insights into metabolisms of medicinal natural products.</title>
        <authorList>
            <person name="Kim T."/>
        </authorList>
    </citation>
    <scope>NUCLEOTIDE SEQUENCE [LARGE SCALE GENOMIC DNA]</scope>
    <source>
        <strain evidence="2">TK-2024</strain>
        <tissue evidence="2">Old leaves</tissue>
    </source>
</reference>
<dbReference type="Gene3D" id="3.40.605.10">
    <property type="entry name" value="Aldehyde Dehydrogenase, Chain A, domain 1"/>
    <property type="match status" value="1"/>
</dbReference>
<organism evidence="2 3">
    <name type="scientific">Hibiscus sabdariffa</name>
    <name type="common">roselle</name>
    <dbReference type="NCBI Taxonomy" id="183260"/>
    <lineage>
        <taxon>Eukaryota</taxon>
        <taxon>Viridiplantae</taxon>
        <taxon>Streptophyta</taxon>
        <taxon>Embryophyta</taxon>
        <taxon>Tracheophyta</taxon>
        <taxon>Spermatophyta</taxon>
        <taxon>Magnoliopsida</taxon>
        <taxon>eudicotyledons</taxon>
        <taxon>Gunneridae</taxon>
        <taxon>Pentapetalae</taxon>
        <taxon>rosids</taxon>
        <taxon>malvids</taxon>
        <taxon>Malvales</taxon>
        <taxon>Malvaceae</taxon>
        <taxon>Malvoideae</taxon>
        <taxon>Hibiscus</taxon>
    </lineage>
</organism>
<name>A0ABR2CTN2_9ROSI</name>
<accession>A0ABR2CTN2</accession>
<feature type="chain" id="PRO_5045673072" evidence="1">
    <location>
        <begin position="22"/>
        <end position="120"/>
    </location>
</feature>
<keyword evidence="1" id="KW-0732">Signal</keyword>
<evidence type="ECO:0000256" key="1">
    <source>
        <dbReference type="SAM" id="SignalP"/>
    </source>
</evidence>
<comment type="caution">
    <text evidence="2">The sequence shown here is derived from an EMBL/GenBank/DDBJ whole genome shotgun (WGS) entry which is preliminary data.</text>
</comment>
<feature type="signal peptide" evidence="1">
    <location>
        <begin position="1"/>
        <end position="21"/>
    </location>
</feature>
<proteinExistence type="predicted"/>
<sequence length="120" mass="13205">MNMIFLTCLFFTELWRIFVQFQSTRENLGHKNRGCHKQGFSRGRGFGCEGRTMAPALASLSASERGRMMMKFADLIEIAALDSINGGKLVEIPAAANTVRYFAFAGAADKIHGTVLKATL</sequence>